<feature type="domain" description="Farnesoic acid O-methyl transferase" evidence="1">
    <location>
        <begin position="632"/>
        <end position="753"/>
    </location>
</feature>
<dbReference type="InterPro" id="IPR022041">
    <property type="entry name" value="Methyltransf_FA"/>
</dbReference>
<gene>
    <name evidence="2" type="ORF">HW555_001337</name>
</gene>
<dbReference type="InterPro" id="IPR006616">
    <property type="entry name" value="DM9_repeat"/>
</dbReference>
<dbReference type="EMBL" id="JACKWZ010000010">
    <property type="protein sequence ID" value="KAF9423268.1"/>
    <property type="molecule type" value="Genomic_DNA"/>
</dbReference>
<feature type="domain" description="Farnesoic acid O-methyl transferase" evidence="1">
    <location>
        <begin position="12"/>
        <end position="140"/>
    </location>
</feature>
<feature type="domain" description="Farnesoic acid O-methyl transferase" evidence="1">
    <location>
        <begin position="152"/>
        <end position="276"/>
    </location>
</feature>
<keyword evidence="3" id="KW-1185">Reference proteome</keyword>
<reference evidence="2" key="1">
    <citation type="submission" date="2020-08" db="EMBL/GenBank/DDBJ databases">
        <title>Spodoptera exigua strain:BAW_Kor-Di-RS1 Genome sequencing and assembly.</title>
        <authorList>
            <person name="Kim J."/>
            <person name="Nam H.Y."/>
            <person name="Kwon M."/>
            <person name="Choi J.H."/>
            <person name="Cho S.R."/>
            <person name="Kim G.-H."/>
        </authorList>
    </citation>
    <scope>NUCLEOTIDE SEQUENCE</scope>
    <source>
        <strain evidence="2">BAW_Kor-Di-RS1</strain>
        <tissue evidence="2">Whole-body</tissue>
    </source>
</reference>
<evidence type="ECO:0000313" key="2">
    <source>
        <dbReference type="EMBL" id="KAF9423268.1"/>
    </source>
</evidence>
<comment type="caution">
    <text evidence="2">The sequence shown here is derived from an EMBL/GenBank/DDBJ whole genome shotgun (WGS) entry which is preliminary data.</text>
</comment>
<protein>
    <recommendedName>
        <fullName evidence="1">Farnesoic acid O-methyl transferase domain-containing protein</fullName>
    </recommendedName>
</protein>
<evidence type="ECO:0000259" key="1">
    <source>
        <dbReference type="Pfam" id="PF12248"/>
    </source>
</evidence>
<dbReference type="SMART" id="SM00696">
    <property type="entry name" value="DM9"/>
    <property type="match status" value="6"/>
</dbReference>
<sequence>MANIMDLSTEDKLEYHFFPVSSGSVSFKVRTSNDAHIALTMGPQPSDPMIEIFLGGWGNTKSVIRRNRTKPDKVEIETPNILNGGEFRGFWIRWDGGIISAGREGEAIPFLSWADPEPFPIAFVGVCTGWGATGTWKIEDGAEFNTPDQLEYRFGPVLAGSLRFEYRGVHNCHVALTPAPAEVDPMYEIMLGGWENTKSVIRYCRQKPDKVEVPTPGIMNPNQFRQFLIEWKCGRVIVRDGESGMVIMEWVDPSPFGITHFGVRTGWGARGQWRINHFGNAQSQPLPPSAPVAAPLYAAPPGYPGAMGGFGGAPVMAGIGNWVDASAGQIPPGAVVGGQDCSGEPLYVARAQHEGALIPGKLCASHGCAYVPWGGLEHGKPQYQVLVGGPNNWVRTSGSNVPPGAFPGGQSEDGEPLFVGRVNHEGSLTTGKVQQSHGVCYISFVSPVTLELVPRRMFPGDGTLHWVPVTNSQLPPDALIGGFENELTYIARAHHNRSICPGRYVPSAGAAFVPWGGRAHKKRQFEILCGFNAMWVKTRSNLIPPNAFVGGTSEIANEPLYIGRAMIDQNLISGKVYTRYHLCYLPYKGREVEVSSYEILVIPENEIPQALPDKIMGDILEITTRPRHHHVFYKFTGNGVNFEIKAERNAVLGISNKPEQNCEFLIGIGHNNRTWIKKVRGRGVYRETIDTPNILSATEYRRFWISWYGDIIRLGVNTRKSPIITFNSRTSDLKYVTFLALDDVRNTVHWRIEVPPYIEKSIMKPISGGDPYWVPFDRTTSFPDNAFIGGHENESLYIIRADHNGSLTPGKYMASKGMGYIPWGGEANAKVSFEVLCGLNLIWVPCKTTEAIPVGAVVGGYSEDYGNEKLYIGRSKYLDHIIPGKIQPSHKVCYVPYEGREIGLDKFEILVVPESNRSVNKFLIPGSVIDHRMVFREEEQMNMDIEHAVNFEEYAGFLNPEVDVRW</sequence>
<dbReference type="Pfam" id="PF12248">
    <property type="entry name" value="Methyltransf_FA"/>
    <property type="match status" value="3"/>
</dbReference>
<accession>A0A835LBB7</accession>
<organism evidence="2 3">
    <name type="scientific">Spodoptera exigua</name>
    <name type="common">Beet armyworm</name>
    <name type="synonym">Noctua fulgens</name>
    <dbReference type="NCBI Taxonomy" id="7107"/>
    <lineage>
        <taxon>Eukaryota</taxon>
        <taxon>Metazoa</taxon>
        <taxon>Ecdysozoa</taxon>
        <taxon>Arthropoda</taxon>
        <taxon>Hexapoda</taxon>
        <taxon>Insecta</taxon>
        <taxon>Pterygota</taxon>
        <taxon>Neoptera</taxon>
        <taxon>Endopterygota</taxon>
        <taxon>Lepidoptera</taxon>
        <taxon>Glossata</taxon>
        <taxon>Ditrysia</taxon>
        <taxon>Noctuoidea</taxon>
        <taxon>Noctuidae</taxon>
        <taxon>Amphipyrinae</taxon>
        <taxon>Spodoptera</taxon>
    </lineage>
</organism>
<dbReference type="PANTHER" id="PTHR31649">
    <property type="entry name" value="AGAP009604-PA"/>
    <property type="match status" value="1"/>
</dbReference>
<dbReference type="Pfam" id="PF11901">
    <property type="entry name" value="DM9"/>
    <property type="match status" value="3"/>
</dbReference>
<name>A0A835LBB7_SPOEX</name>
<dbReference type="Proteomes" id="UP000648187">
    <property type="component" value="Unassembled WGS sequence"/>
</dbReference>
<dbReference type="AlphaFoldDB" id="A0A835LBB7"/>
<dbReference type="PANTHER" id="PTHR31649:SF1">
    <property type="entry name" value="FARNESOIC ACID O-METHYL TRANSFERASE DOMAIN-CONTAINING PROTEIN"/>
    <property type="match status" value="1"/>
</dbReference>
<evidence type="ECO:0000313" key="3">
    <source>
        <dbReference type="Proteomes" id="UP000648187"/>
    </source>
</evidence>
<proteinExistence type="predicted"/>